<protein>
    <submittedName>
        <fullName evidence="2">Uncharacterized protein</fullName>
    </submittedName>
</protein>
<accession>A0A1I6RDI4</accession>
<reference evidence="3" key="1">
    <citation type="submission" date="2016-10" db="EMBL/GenBank/DDBJ databases">
        <authorList>
            <person name="Varghese N."/>
            <person name="Submissions S."/>
        </authorList>
    </citation>
    <scope>NUCLEOTIDE SEQUENCE [LARGE SCALE GENOMIC DNA]</scope>
    <source>
        <strain evidence="3">DSM 22427</strain>
    </source>
</reference>
<feature type="compositionally biased region" description="Basic and acidic residues" evidence="1">
    <location>
        <begin position="21"/>
        <end position="34"/>
    </location>
</feature>
<keyword evidence="3" id="KW-1185">Reference proteome</keyword>
<evidence type="ECO:0000313" key="3">
    <source>
        <dbReference type="Proteomes" id="UP000199199"/>
    </source>
</evidence>
<organism evidence="2 3">
    <name type="scientific">Halostagnicola kamekurae</name>
    <dbReference type="NCBI Taxonomy" id="619731"/>
    <lineage>
        <taxon>Archaea</taxon>
        <taxon>Methanobacteriati</taxon>
        <taxon>Methanobacteriota</taxon>
        <taxon>Stenosarchaea group</taxon>
        <taxon>Halobacteria</taxon>
        <taxon>Halobacteriales</taxon>
        <taxon>Natrialbaceae</taxon>
        <taxon>Halostagnicola</taxon>
    </lineage>
</organism>
<dbReference type="AlphaFoldDB" id="A0A1I6RDI4"/>
<feature type="region of interest" description="Disordered" evidence="1">
    <location>
        <begin position="18"/>
        <end position="76"/>
    </location>
</feature>
<name>A0A1I6RDI4_9EURY</name>
<dbReference type="Proteomes" id="UP000199199">
    <property type="component" value="Unassembled WGS sequence"/>
</dbReference>
<dbReference type="RefSeq" id="WP_092903697.1">
    <property type="nucleotide sequence ID" value="NZ_FOZS01000002.1"/>
</dbReference>
<gene>
    <name evidence="2" type="ORF">SAMN04488556_1718</name>
</gene>
<feature type="compositionally biased region" description="Basic and acidic residues" evidence="1">
    <location>
        <begin position="43"/>
        <end position="63"/>
    </location>
</feature>
<sequence length="76" mass="8638">MIGRRSYSGSSIDVTYQSITERPELEEQAEKVEYATDPEDIGEERTEGIPKIPDDQEVERPDVDGQTSFDDWGWSA</sequence>
<evidence type="ECO:0000256" key="1">
    <source>
        <dbReference type="SAM" id="MobiDB-lite"/>
    </source>
</evidence>
<dbReference type="EMBL" id="FOZS01000002">
    <property type="protein sequence ID" value="SFS62715.1"/>
    <property type="molecule type" value="Genomic_DNA"/>
</dbReference>
<evidence type="ECO:0000313" key="2">
    <source>
        <dbReference type="EMBL" id="SFS62715.1"/>
    </source>
</evidence>
<dbReference type="OrthoDB" id="169108at2157"/>
<proteinExistence type="predicted"/>